<evidence type="ECO:0000313" key="3">
    <source>
        <dbReference type="EMBL" id="EMA36056.1"/>
    </source>
</evidence>
<reference evidence="3 4" key="2">
    <citation type="journal article" date="2014" name="PLoS Genet.">
        <title>Phylogenetically driven sequencing of extremely halophilic archaea reveals strategies for static and dynamic osmo-response.</title>
        <authorList>
            <person name="Becker E.A."/>
            <person name="Seitzer P.M."/>
            <person name="Tritt A."/>
            <person name="Larsen D."/>
            <person name="Krusor M."/>
            <person name="Yao A.I."/>
            <person name="Wu D."/>
            <person name="Madern D."/>
            <person name="Eisen J.A."/>
            <person name="Darling A.E."/>
            <person name="Facciotti M.T."/>
        </authorList>
    </citation>
    <scope>NUCLEOTIDE SEQUENCE [LARGE SCALE GENOMIC DNA]</scope>
    <source>
        <strain evidence="3 4">AJ5</strain>
    </source>
</reference>
<protein>
    <submittedName>
        <fullName evidence="3">Uncharacterized protein</fullName>
    </submittedName>
</protein>
<dbReference type="EMBL" id="CP019285">
    <property type="protein sequence ID" value="APW99766.1"/>
    <property type="molecule type" value="Genomic_DNA"/>
</dbReference>
<feature type="transmembrane region" description="Helical" evidence="1">
    <location>
        <begin position="322"/>
        <end position="341"/>
    </location>
</feature>
<feature type="transmembrane region" description="Helical" evidence="1">
    <location>
        <begin position="20"/>
        <end position="45"/>
    </location>
</feature>
<gene>
    <name evidence="3" type="ORF">C445_04343</name>
    <name evidence="2" type="ORF">CHINAEXTREME_19210</name>
</gene>
<dbReference type="EMBL" id="AOLZ01000022">
    <property type="protein sequence ID" value="EMA36056.1"/>
    <property type="molecule type" value="Genomic_DNA"/>
</dbReference>
<dbReference type="GeneID" id="30923300"/>
<dbReference type="Proteomes" id="UP000011555">
    <property type="component" value="Unassembled WGS sequence"/>
</dbReference>
<reference evidence="2" key="3">
    <citation type="submission" date="2017-01" db="EMBL/GenBank/DDBJ databases">
        <authorList>
            <person name="Mah S.A."/>
            <person name="Swanson W.J."/>
            <person name="Moy G.W."/>
            <person name="Vacquier V.D."/>
        </authorList>
    </citation>
    <scope>NUCLEOTIDE SEQUENCE</scope>
    <source>
        <strain evidence="2">AJ5</strain>
    </source>
</reference>
<name>M0LRF3_NATLA</name>
<feature type="transmembrane region" description="Helical" evidence="1">
    <location>
        <begin position="297"/>
        <end position="316"/>
    </location>
</feature>
<evidence type="ECO:0000313" key="2">
    <source>
        <dbReference type="EMBL" id="APW99766.1"/>
    </source>
</evidence>
<keyword evidence="4" id="KW-1185">Reference proteome</keyword>
<proteinExistence type="predicted"/>
<keyword evidence="1" id="KW-0812">Transmembrane</keyword>
<accession>M0LRF3</accession>
<feature type="transmembrane region" description="Helical" evidence="1">
    <location>
        <begin position="348"/>
        <end position="369"/>
    </location>
</feature>
<reference evidence="2 5" key="1">
    <citation type="journal article" date="2011" name="J. Bacteriol.">
        <title>Genome sequence of Halobiforma lacisalsi AJ5, an extremely halophilic archaeon which harbors a bop gene.</title>
        <authorList>
            <person name="Jiang X."/>
            <person name="Wang S."/>
            <person name="Cheng H."/>
            <person name="Huo Y."/>
            <person name="Zhang X."/>
            <person name="Zhu X."/>
            <person name="Han X."/>
            <person name="Ni P."/>
            <person name="Wu M."/>
        </authorList>
    </citation>
    <scope>NUCLEOTIDE SEQUENCE [LARGE SCALE GENOMIC DNA]</scope>
    <source>
        <strain evidence="2 5">AJ5</strain>
    </source>
</reference>
<evidence type="ECO:0000313" key="4">
    <source>
        <dbReference type="Proteomes" id="UP000011555"/>
    </source>
</evidence>
<dbReference type="KEGG" id="hlc:CHINAEXTREME19210"/>
<sequence>MSPPPSPRDRSTVSGSSPPTRLFTGLAVVLVAALAAVTVLAVAGVGPVTAGHPPLSVCGVCGSDGIDGATGSGTLDIHLDERGNARFIARVPVADDAAVTYRTDPDALESAVEAAWYRYDVAADEATDLEASVEDGRVRVGYDVPDVAQSRVGDGWVVDYFYAADTQYRYGLRADRVTIHAPEGMVVTNDPTNAAVEGRSATWTPDSEVTKRTYLTYGPTGVDGTVASWGSAAAVFGPELIDHGVRASVAPVAVVGLAVLAAGRFGGRHRGVAGGLERAVLERATGAVGLEPTGRTLFALVVVASGVVAVGCWLTVGPGLGVLTGTFGLAVGLFLPFGYALERGGGRWIGLLATAAPIAATTAFAPYYVLGLGPLAGGAFFVPWAVVAGLVGYRLSLTGRALATDLVG</sequence>
<dbReference type="RefSeq" id="WP_007140611.1">
    <property type="nucleotide sequence ID" value="NZ_AOLZ01000022.1"/>
</dbReference>
<evidence type="ECO:0000256" key="1">
    <source>
        <dbReference type="SAM" id="Phobius"/>
    </source>
</evidence>
<dbReference type="PATRIC" id="fig|358396.7.peg.888"/>
<dbReference type="STRING" id="358396.CHINAEXTREME_19210"/>
<evidence type="ECO:0000313" key="5">
    <source>
        <dbReference type="Proteomes" id="UP000186547"/>
    </source>
</evidence>
<dbReference type="Proteomes" id="UP000186547">
    <property type="component" value="Chromosome"/>
</dbReference>
<dbReference type="AlphaFoldDB" id="M0LRF3"/>
<dbReference type="eggNOG" id="arCOG00381">
    <property type="taxonomic scope" value="Archaea"/>
</dbReference>
<keyword evidence="1" id="KW-0472">Membrane</keyword>
<keyword evidence="1" id="KW-1133">Transmembrane helix</keyword>
<organism evidence="3 4">
    <name type="scientific">Natronobacterium lacisalsi AJ5</name>
    <dbReference type="NCBI Taxonomy" id="358396"/>
    <lineage>
        <taxon>Archaea</taxon>
        <taxon>Methanobacteriati</taxon>
        <taxon>Methanobacteriota</taxon>
        <taxon>Stenosarchaea group</taxon>
        <taxon>Halobacteria</taxon>
        <taxon>Halobacteriales</taxon>
        <taxon>Natrialbaceae</taxon>
        <taxon>Natronobacterium</taxon>
    </lineage>
</organism>
<feature type="transmembrane region" description="Helical" evidence="1">
    <location>
        <begin position="375"/>
        <end position="393"/>
    </location>
</feature>